<name>A0AAV1IY87_9NEOP</name>
<dbReference type="GO" id="GO:0000266">
    <property type="term" value="P:mitochondrial fission"/>
    <property type="evidence" value="ECO:0007669"/>
    <property type="project" value="TreeGrafter"/>
</dbReference>
<evidence type="ECO:0000256" key="2">
    <source>
        <dbReference type="ARBA" id="ARBA00017835"/>
    </source>
</evidence>
<gene>
    <name evidence="4" type="ORF">LNINA_LOCUS1817</name>
</gene>
<dbReference type="PANTHER" id="PTHR11001">
    <property type="entry name" value="MITOCHONDRIAL FISSION PROCESS PROTEIN 1"/>
    <property type="match status" value="1"/>
</dbReference>
<dbReference type="GO" id="GO:0005739">
    <property type="term" value="C:mitochondrion"/>
    <property type="evidence" value="ECO:0007669"/>
    <property type="project" value="TreeGrafter"/>
</dbReference>
<dbReference type="PANTHER" id="PTHR11001:SF2">
    <property type="entry name" value="MITOCHONDRIAL FISSION PROCESS PROTEIN 1"/>
    <property type="match status" value="1"/>
</dbReference>
<protein>
    <recommendedName>
        <fullName evidence="2">Mitochondrial fission process protein 1</fullName>
    </recommendedName>
    <alternativeName>
        <fullName evidence="3">Mitochondrial 18 kDa protein</fullName>
    </alternativeName>
</protein>
<evidence type="ECO:0000313" key="5">
    <source>
        <dbReference type="Proteomes" id="UP001497472"/>
    </source>
</evidence>
<comment type="similarity">
    <text evidence="1">Belongs to the MTFP1 family.</text>
</comment>
<evidence type="ECO:0000256" key="3">
    <source>
        <dbReference type="ARBA" id="ARBA00029631"/>
    </source>
</evidence>
<dbReference type="Pfam" id="PF10558">
    <property type="entry name" value="MTP18"/>
    <property type="match status" value="2"/>
</dbReference>
<sequence length="197" mass="21845">MADCEVDLFRDTWVRYLGYANEVGESFRSLVPVKVVRASYAVAFAYAFADTADKSWKMFQKDGRPRKVLIETGDALLWQTLASVVIPGLTINRICSYTNNFLQKNAKRIPLTPRSLLTVGAGLVSIPFIVHPIDNGVTLFMNITYRRLEQQNISKSTIGRQKVSATEECSGSEGLSLPRDVSAGEATNFAEREAFLG</sequence>
<proteinExistence type="inferred from homology"/>
<dbReference type="InterPro" id="IPR019560">
    <property type="entry name" value="Mitochondrial_18_kDa_protein"/>
</dbReference>
<reference evidence="4 5" key="1">
    <citation type="submission" date="2023-11" db="EMBL/GenBank/DDBJ databases">
        <authorList>
            <person name="Okamura Y."/>
        </authorList>
    </citation>
    <scope>NUCLEOTIDE SEQUENCE [LARGE SCALE GENOMIC DNA]</scope>
</reference>
<evidence type="ECO:0000256" key="1">
    <source>
        <dbReference type="ARBA" id="ARBA00009224"/>
    </source>
</evidence>
<dbReference type="AlphaFoldDB" id="A0AAV1IY87"/>
<organism evidence="4 5">
    <name type="scientific">Leptosia nina</name>
    <dbReference type="NCBI Taxonomy" id="320188"/>
    <lineage>
        <taxon>Eukaryota</taxon>
        <taxon>Metazoa</taxon>
        <taxon>Ecdysozoa</taxon>
        <taxon>Arthropoda</taxon>
        <taxon>Hexapoda</taxon>
        <taxon>Insecta</taxon>
        <taxon>Pterygota</taxon>
        <taxon>Neoptera</taxon>
        <taxon>Endopterygota</taxon>
        <taxon>Lepidoptera</taxon>
        <taxon>Glossata</taxon>
        <taxon>Ditrysia</taxon>
        <taxon>Papilionoidea</taxon>
        <taxon>Pieridae</taxon>
        <taxon>Pierinae</taxon>
        <taxon>Leptosia</taxon>
    </lineage>
</organism>
<keyword evidence="5" id="KW-1185">Reference proteome</keyword>
<accession>A0AAV1IY87</accession>
<comment type="caution">
    <text evidence="4">The sequence shown here is derived from an EMBL/GenBank/DDBJ whole genome shotgun (WGS) entry which is preliminary data.</text>
</comment>
<evidence type="ECO:0000313" key="4">
    <source>
        <dbReference type="EMBL" id="CAK1541867.1"/>
    </source>
</evidence>
<dbReference type="EMBL" id="CAVLEF010000002">
    <property type="protein sequence ID" value="CAK1541867.1"/>
    <property type="molecule type" value="Genomic_DNA"/>
</dbReference>
<dbReference type="Proteomes" id="UP001497472">
    <property type="component" value="Unassembled WGS sequence"/>
</dbReference>